<dbReference type="Pfam" id="PF00672">
    <property type="entry name" value="HAMP"/>
    <property type="match status" value="1"/>
</dbReference>
<dbReference type="Proteomes" id="UP000623269">
    <property type="component" value="Unassembled WGS sequence"/>
</dbReference>
<dbReference type="InterPro" id="IPR003660">
    <property type="entry name" value="HAMP_dom"/>
</dbReference>
<dbReference type="GO" id="GO:0071111">
    <property type="term" value="F:cyclic-guanylate-specific phosphodiesterase activity"/>
    <property type="evidence" value="ECO:0007669"/>
    <property type="project" value="InterPro"/>
</dbReference>
<dbReference type="SMART" id="SM00304">
    <property type="entry name" value="HAMP"/>
    <property type="match status" value="1"/>
</dbReference>
<dbReference type="InterPro" id="IPR043128">
    <property type="entry name" value="Rev_trsase/Diguanyl_cyclase"/>
</dbReference>
<dbReference type="PROSITE" id="PS50887">
    <property type="entry name" value="GGDEF"/>
    <property type="match status" value="1"/>
</dbReference>
<evidence type="ECO:0000259" key="7">
    <source>
        <dbReference type="PROSITE" id="PS50883"/>
    </source>
</evidence>
<dbReference type="PROSITE" id="PS50885">
    <property type="entry name" value="HAMP"/>
    <property type="match status" value="1"/>
</dbReference>
<dbReference type="NCBIfam" id="TIGR00254">
    <property type="entry name" value="GGDEF"/>
    <property type="match status" value="1"/>
</dbReference>
<dbReference type="CDD" id="cd12912">
    <property type="entry name" value="PDC2_MCP_like"/>
    <property type="match status" value="1"/>
</dbReference>
<keyword evidence="4 6" id="KW-1133">Transmembrane helix</keyword>
<gene>
    <name evidence="10" type="ORF">I5677_13210</name>
</gene>
<dbReference type="Pfam" id="PF00990">
    <property type="entry name" value="GGDEF"/>
    <property type="match status" value="1"/>
</dbReference>
<dbReference type="EMBL" id="JAEAGR010000014">
    <property type="protein sequence ID" value="MBH1941855.1"/>
    <property type="molecule type" value="Genomic_DNA"/>
</dbReference>
<feature type="transmembrane region" description="Helical" evidence="6">
    <location>
        <begin position="280"/>
        <end position="303"/>
    </location>
</feature>
<dbReference type="PROSITE" id="PS50883">
    <property type="entry name" value="EAL"/>
    <property type="match status" value="1"/>
</dbReference>
<reference evidence="10" key="1">
    <citation type="submission" date="2020-12" db="EMBL/GenBank/DDBJ databases">
        <title>M. sibirica DSM 26468T genome.</title>
        <authorList>
            <person name="Thieme N."/>
            <person name="Rettenmaier R."/>
            <person name="Zverlov V."/>
            <person name="Liebl W."/>
        </authorList>
    </citation>
    <scope>NUCLEOTIDE SEQUENCE</scope>
    <source>
        <strain evidence="10">DSM 26468</strain>
    </source>
</reference>
<evidence type="ECO:0000256" key="6">
    <source>
        <dbReference type="SAM" id="Phobius"/>
    </source>
</evidence>
<dbReference type="SMART" id="SM00267">
    <property type="entry name" value="GGDEF"/>
    <property type="match status" value="1"/>
</dbReference>
<keyword evidence="5 6" id="KW-0472">Membrane</keyword>
<dbReference type="SUPFAM" id="SSF158472">
    <property type="entry name" value="HAMP domain-like"/>
    <property type="match status" value="1"/>
</dbReference>
<evidence type="ECO:0000256" key="5">
    <source>
        <dbReference type="ARBA" id="ARBA00023136"/>
    </source>
</evidence>
<dbReference type="GO" id="GO:0005886">
    <property type="term" value="C:plasma membrane"/>
    <property type="evidence" value="ECO:0007669"/>
    <property type="project" value="UniProtKB-SubCell"/>
</dbReference>
<dbReference type="CDD" id="cd01949">
    <property type="entry name" value="GGDEF"/>
    <property type="match status" value="1"/>
</dbReference>
<dbReference type="InterPro" id="IPR000160">
    <property type="entry name" value="GGDEF_dom"/>
</dbReference>
<dbReference type="InterPro" id="IPR001633">
    <property type="entry name" value="EAL_dom"/>
</dbReference>
<dbReference type="InterPro" id="IPR029787">
    <property type="entry name" value="Nucleotide_cyclase"/>
</dbReference>
<dbReference type="InterPro" id="IPR050706">
    <property type="entry name" value="Cyclic-di-GMP_PDE-like"/>
</dbReference>
<feature type="domain" description="EAL" evidence="7">
    <location>
        <begin position="523"/>
        <end position="777"/>
    </location>
</feature>
<protein>
    <submittedName>
        <fullName evidence="10">EAL domain-containing protein</fullName>
    </submittedName>
</protein>
<proteinExistence type="predicted"/>
<evidence type="ECO:0000259" key="8">
    <source>
        <dbReference type="PROSITE" id="PS50885"/>
    </source>
</evidence>
<comment type="caution">
    <text evidence="10">The sequence shown here is derived from an EMBL/GenBank/DDBJ whole genome shotgun (WGS) entry which is preliminary data.</text>
</comment>
<dbReference type="Gene3D" id="3.30.450.20">
    <property type="entry name" value="PAS domain"/>
    <property type="match status" value="1"/>
</dbReference>
<feature type="domain" description="GGDEF" evidence="9">
    <location>
        <begin position="382"/>
        <end position="514"/>
    </location>
</feature>
<dbReference type="PANTHER" id="PTHR33121">
    <property type="entry name" value="CYCLIC DI-GMP PHOSPHODIESTERASE PDEF"/>
    <property type="match status" value="1"/>
</dbReference>
<dbReference type="SUPFAM" id="SSF141868">
    <property type="entry name" value="EAL domain-like"/>
    <property type="match status" value="1"/>
</dbReference>
<keyword evidence="2" id="KW-1003">Cell membrane</keyword>
<dbReference type="Pfam" id="PF02743">
    <property type="entry name" value="dCache_1"/>
    <property type="match status" value="1"/>
</dbReference>
<dbReference type="CDD" id="cd01948">
    <property type="entry name" value="EAL"/>
    <property type="match status" value="1"/>
</dbReference>
<dbReference type="PANTHER" id="PTHR33121:SF71">
    <property type="entry name" value="OXYGEN SENSOR PROTEIN DOSP"/>
    <property type="match status" value="1"/>
</dbReference>
<evidence type="ECO:0000256" key="3">
    <source>
        <dbReference type="ARBA" id="ARBA00022692"/>
    </source>
</evidence>
<keyword evidence="11" id="KW-1185">Reference proteome</keyword>
<dbReference type="GO" id="GO:0007165">
    <property type="term" value="P:signal transduction"/>
    <property type="evidence" value="ECO:0007669"/>
    <property type="project" value="InterPro"/>
</dbReference>
<name>A0A8J7HBN5_9FIRM</name>
<dbReference type="RefSeq" id="WP_197662097.1">
    <property type="nucleotide sequence ID" value="NZ_JAEAGR010000014.1"/>
</dbReference>
<organism evidence="10 11">
    <name type="scientific">Mobilitalea sibirica</name>
    <dbReference type="NCBI Taxonomy" id="1462919"/>
    <lineage>
        <taxon>Bacteria</taxon>
        <taxon>Bacillati</taxon>
        <taxon>Bacillota</taxon>
        <taxon>Clostridia</taxon>
        <taxon>Lachnospirales</taxon>
        <taxon>Lachnospiraceae</taxon>
        <taxon>Mobilitalea</taxon>
    </lineage>
</organism>
<evidence type="ECO:0000256" key="2">
    <source>
        <dbReference type="ARBA" id="ARBA00022475"/>
    </source>
</evidence>
<dbReference type="SUPFAM" id="SSF55073">
    <property type="entry name" value="Nucleotide cyclase"/>
    <property type="match status" value="1"/>
</dbReference>
<dbReference type="Gene3D" id="3.30.70.270">
    <property type="match status" value="1"/>
</dbReference>
<dbReference type="SMART" id="SM00052">
    <property type="entry name" value="EAL"/>
    <property type="match status" value="1"/>
</dbReference>
<dbReference type="InterPro" id="IPR033479">
    <property type="entry name" value="dCache_1"/>
</dbReference>
<dbReference type="Gene3D" id="3.20.20.450">
    <property type="entry name" value="EAL domain"/>
    <property type="match status" value="1"/>
</dbReference>
<comment type="subcellular location">
    <subcellularLocation>
        <location evidence="1">Cell membrane</location>
        <topology evidence="1">Multi-pass membrane protein</topology>
    </subcellularLocation>
</comment>
<evidence type="ECO:0000313" key="10">
    <source>
        <dbReference type="EMBL" id="MBH1941855.1"/>
    </source>
</evidence>
<evidence type="ECO:0000313" key="11">
    <source>
        <dbReference type="Proteomes" id="UP000623269"/>
    </source>
</evidence>
<dbReference type="AlphaFoldDB" id="A0A8J7HBN5"/>
<feature type="domain" description="HAMP" evidence="8">
    <location>
        <begin position="301"/>
        <end position="353"/>
    </location>
</feature>
<evidence type="ECO:0000259" key="9">
    <source>
        <dbReference type="PROSITE" id="PS50887"/>
    </source>
</evidence>
<dbReference type="CDD" id="cd06225">
    <property type="entry name" value="HAMP"/>
    <property type="match status" value="1"/>
</dbReference>
<sequence length="783" mass="89486">MNSIKTKAQIFSLSIIVLALLALGYSAYNRFRGILTKEVNQAVVRVASESAEHLGYFIENFVEPLKELADHDDMKSMDWDKQKELLKAQINPFYLNVAVSDLNGRAHYIDGMLLDLSDREYVKNTLNGNIAFSEVIISRVIGEEVIMVGVPIMVGETVQGALLARLDVNFLSGFALARGYEEKGYSYIISDKGTLISSHFMGQSGEEYNLFEIADHKQTYKEFSEFVKGSLNQKNGYGKFQFDDSSVLMGYAPVAGTNWKVYTGIDEDVALQSLVGLRKIMLIGMIVALILCTAATWVFVDWFTKPIIELDRLFSKGALGDLTIRFTTMRKDEIGKMGQSFNRMMDKIKTLTHYDPLTSLLNHNVLQKEVDSLTQEQDEVTHKFSLIMISVDHFSLINEAYGYKIGDAILYEIAKRIKTCSGDINYLYRYKGDEFVLLVKSFQDENEVQEKAEKILISLNEKYYIDGKVIDISVSIGVYISDIETMKEDPLKAVTMAKNYAKYRGGNKIQFFDTEIYGKLFNMRELQADIMNGLKEEQFFLVFQPLFNLNDGKIAEVEALIRWNHPGKGLLFPDQFIDIAEQTGSIIDMDLWVIENACKNYVRWKENNKEAIRMSINISAKTFETPKFIPYLIKMLQMYRVEPSMLQFEITERMVIRNVDESIVKLKHMKEMGIRVAIDDFGSGYSSLSYIVRLPIDSIKIDKSFIQNIRLSKEAKAIVTTIINLCKTLNLKVIAEGIESKSKLDYLKKNLCDMGQGYYFSKPVYLEEIENKYVKNKGKRNRS</sequence>
<keyword evidence="3 6" id="KW-0812">Transmembrane</keyword>
<dbReference type="CDD" id="cd12914">
    <property type="entry name" value="PDC1_DGC_like"/>
    <property type="match status" value="1"/>
</dbReference>
<accession>A0A8J7HBN5</accession>
<evidence type="ECO:0000256" key="4">
    <source>
        <dbReference type="ARBA" id="ARBA00022989"/>
    </source>
</evidence>
<dbReference type="Gene3D" id="6.10.340.10">
    <property type="match status" value="1"/>
</dbReference>
<evidence type="ECO:0000256" key="1">
    <source>
        <dbReference type="ARBA" id="ARBA00004651"/>
    </source>
</evidence>
<dbReference type="Pfam" id="PF00563">
    <property type="entry name" value="EAL"/>
    <property type="match status" value="1"/>
</dbReference>
<dbReference type="InterPro" id="IPR035919">
    <property type="entry name" value="EAL_sf"/>
</dbReference>